<reference evidence="2" key="2">
    <citation type="journal article" date="2021" name="PeerJ">
        <title>Extensive microbial diversity within the chicken gut microbiome revealed by metagenomics and culture.</title>
        <authorList>
            <person name="Gilroy R."/>
            <person name="Ravi A."/>
            <person name="Getino M."/>
            <person name="Pursley I."/>
            <person name="Horton D.L."/>
            <person name="Alikhan N.F."/>
            <person name="Baker D."/>
            <person name="Gharbi K."/>
            <person name="Hall N."/>
            <person name="Watson M."/>
            <person name="Adriaenssens E.M."/>
            <person name="Foster-Nyarko E."/>
            <person name="Jarju S."/>
            <person name="Secka A."/>
            <person name="Antonio M."/>
            <person name="Oren A."/>
            <person name="Chaudhuri R.R."/>
            <person name="La Ragione R."/>
            <person name="Hildebrand F."/>
            <person name="Pallen M.J."/>
        </authorList>
    </citation>
    <scope>NUCLEOTIDE SEQUENCE</scope>
    <source>
        <strain evidence="2">CHK199-13235</strain>
    </source>
</reference>
<feature type="coiled-coil region" evidence="1">
    <location>
        <begin position="2"/>
        <end position="29"/>
    </location>
</feature>
<keyword evidence="1" id="KW-0175">Coiled coil</keyword>
<name>A0A9D1K175_9FIRM</name>
<evidence type="ECO:0000313" key="3">
    <source>
        <dbReference type="Proteomes" id="UP000824002"/>
    </source>
</evidence>
<comment type="caution">
    <text evidence="2">The sequence shown here is derived from an EMBL/GenBank/DDBJ whole genome shotgun (WGS) entry which is preliminary data.</text>
</comment>
<protein>
    <submittedName>
        <fullName evidence="2">Uncharacterized protein</fullName>
    </submittedName>
</protein>
<gene>
    <name evidence="2" type="ORF">IAB51_08370</name>
</gene>
<dbReference type="EMBL" id="DVJP01000054">
    <property type="protein sequence ID" value="HIS76808.1"/>
    <property type="molecule type" value="Genomic_DNA"/>
</dbReference>
<reference evidence="2" key="1">
    <citation type="submission" date="2020-10" db="EMBL/GenBank/DDBJ databases">
        <authorList>
            <person name="Gilroy R."/>
        </authorList>
    </citation>
    <scope>NUCLEOTIDE SEQUENCE</scope>
    <source>
        <strain evidence="2">CHK199-13235</strain>
    </source>
</reference>
<proteinExistence type="predicted"/>
<accession>A0A9D1K175</accession>
<dbReference type="AlphaFoldDB" id="A0A9D1K175"/>
<dbReference type="Proteomes" id="UP000824002">
    <property type="component" value="Unassembled WGS sequence"/>
</dbReference>
<sequence>MRTQSETKSEQIQAVKERLNQEYNKFANNGGTLYSLHKILNERQGFELNYDTLRKTLNPNSSTLDFFCVLALCRYWKLDTAYILSPPGNTQKPMPPAETMVDSIKFKALDDPAYLGTYYGFLFSNKKDNSDLHRLCLKIEPSQGGGFAAALTVESNVVDKDGVRPLRKELHGIPILSAFNSNIFMTLTDDMGNFFFLYMNYKKYITPRVFYRKGVAVTSAATDEREPVMQSFVLFDRPIPEDKLCYIPGLLLPPQDSCPITEEALNTLKREHSAVARFAEEFDYMIREHRETVYDVNEISILAEKSSMSREERFKALSLLKERALAANKFFFTSNLTESVEFVRDYLLTP</sequence>
<evidence type="ECO:0000256" key="1">
    <source>
        <dbReference type="SAM" id="Coils"/>
    </source>
</evidence>
<evidence type="ECO:0000313" key="2">
    <source>
        <dbReference type="EMBL" id="HIS76808.1"/>
    </source>
</evidence>
<organism evidence="2 3">
    <name type="scientific">Candidatus Merdivicinus excrementipullorum</name>
    <dbReference type="NCBI Taxonomy" id="2840867"/>
    <lineage>
        <taxon>Bacteria</taxon>
        <taxon>Bacillati</taxon>
        <taxon>Bacillota</taxon>
        <taxon>Clostridia</taxon>
        <taxon>Eubacteriales</taxon>
        <taxon>Oscillospiraceae</taxon>
        <taxon>Oscillospiraceae incertae sedis</taxon>
        <taxon>Candidatus Merdivicinus</taxon>
    </lineage>
</organism>